<evidence type="ECO:0000313" key="8">
    <source>
        <dbReference type="EMBL" id="OGM32004.1"/>
    </source>
</evidence>
<dbReference type="GO" id="GO:0000166">
    <property type="term" value="F:nucleotide binding"/>
    <property type="evidence" value="ECO:0007669"/>
    <property type="project" value="UniProtKB-KW"/>
</dbReference>
<keyword evidence="2 6" id="KW-0560">Oxidoreductase</keyword>
<protein>
    <recommendedName>
        <fullName evidence="7">Glutamate/phenylalanine/leucine/valine/L-tryptophan dehydrogenase C-terminal domain-containing protein</fullName>
    </recommendedName>
</protein>
<dbReference type="Gene3D" id="3.40.50.720">
    <property type="entry name" value="NAD(P)-binding Rossmann-like Domain"/>
    <property type="match status" value="1"/>
</dbReference>
<dbReference type="InterPro" id="IPR006097">
    <property type="entry name" value="Glu/Leu/Phe/Val/Trp_DH_dimer"/>
</dbReference>
<dbReference type="Pfam" id="PF00208">
    <property type="entry name" value="ELFV_dehydrog"/>
    <property type="match status" value="2"/>
</dbReference>
<dbReference type="Pfam" id="PF02812">
    <property type="entry name" value="ELFV_dehydrog_N"/>
    <property type="match status" value="1"/>
</dbReference>
<dbReference type="InterPro" id="IPR036291">
    <property type="entry name" value="NAD(P)-bd_dom_sf"/>
</dbReference>
<evidence type="ECO:0000256" key="6">
    <source>
        <dbReference type="RuleBase" id="RU004417"/>
    </source>
</evidence>
<reference evidence="8 9" key="1">
    <citation type="journal article" date="2016" name="Nat. Commun.">
        <title>Thousands of microbial genomes shed light on interconnected biogeochemical processes in an aquifer system.</title>
        <authorList>
            <person name="Anantharaman K."/>
            <person name="Brown C.T."/>
            <person name="Hug L.A."/>
            <person name="Sharon I."/>
            <person name="Castelle C.J."/>
            <person name="Probst A.J."/>
            <person name="Thomas B.C."/>
            <person name="Singh A."/>
            <person name="Wilkins M.J."/>
            <person name="Karaoz U."/>
            <person name="Brodie E.L."/>
            <person name="Williams K.H."/>
            <person name="Hubbard S.S."/>
            <person name="Banfield J.F."/>
        </authorList>
    </citation>
    <scope>NUCLEOTIDE SEQUENCE [LARGE SCALE GENOMIC DNA]</scope>
</reference>
<dbReference type="PIRSF" id="PIRSF000188">
    <property type="entry name" value="Phe_leu_dh"/>
    <property type="match status" value="1"/>
</dbReference>
<keyword evidence="5" id="KW-0547">Nucleotide-binding</keyword>
<dbReference type="PRINTS" id="PR00082">
    <property type="entry name" value="GLFDHDRGNASE"/>
</dbReference>
<dbReference type="EMBL" id="MGGP01000019">
    <property type="protein sequence ID" value="OGM32004.1"/>
    <property type="molecule type" value="Genomic_DNA"/>
</dbReference>
<name>A0A1F7YXU3_9BACT</name>
<dbReference type="PANTHER" id="PTHR42722:SF1">
    <property type="entry name" value="VALINE DEHYDROGENASE"/>
    <property type="match status" value="1"/>
</dbReference>
<feature type="binding site" evidence="5">
    <location>
        <begin position="178"/>
        <end position="183"/>
    </location>
    <ligand>
        <name>NAD(+)</name>
        <dbReference type="ChEBI" id="CHEBI:57540"/>
    </ligand>
</feature>
<comment type="caution">
    <text evidence="8">The sequence shown here is derived from an EMBL/GenBank/DDBJ whole genome shotgun (WGS) entry which is preliminary data.</text>
</comment>
<feature type="domain" description="Glutamate/phenylalanine/leucine/valine/L-tryptophan dehydrogenase C-terminal" evidence="7">
    <location>
        <begin position="142"/>
        <end position="347"/>
    </location>
</feature>
<evidence type="ECO:0000256" key="5">
    <source>
        <dbReference type="PIRSR" id="PIRSR000188-2"/>
    </source>
</evidence>
<evidence type="ECO:0000256" key="1">
    <source>
        <dbReference type="ARBA" id="ARBA00006382"/>
    </source>
</evidence>
<dbReference type="PANTHER" id="PTHR42722">
    <property type="entry name" value="LEUCINE DEHYDROGENASE"/>
    <property type="match status" value="1"/>
</dbReference>
<comment type="similarity">
    <text evidence="1 6">Belongs to the Glu/Leu/Phe/Val dehydrogenases family.</text>
</comment>
<dbReference type="GO" id="GO:0006520">
    <property type="term" value="P:amino acid metabolic process"/>
    <property type="evidence" value="ECO:0007669"/>
    <property type="project" value="InterPro"/>
</dbReference>
<dbReference type="AlphaFoldDB" id="A0A1F7YXU3"/>
<dbReference type="Gene3D" id="3.40.50.10860">
    <property type="entry name" value="Leucine Dehydrogenase, chain A, domain 1"/>
    <property type="match status" value="1"/>
</dbReference>
<evidence type="ECO:0000256" key="4">
    <source>
        <dbReference type="PIRSR" id="PIRSR000188-1"/>
    </source>
</evidence>
<dbReference type="InterPro" id="IPR016211">
    <property type="entry name" value="Glu/Phe/Leu/Val/Trp_DH_bac/arc"/>
</dbReference>
<dbReference type="SUPFAM" id="SSF53223">
    <property type="entry name" value="Aminoacid dehydrogenase-like, N-terminal domain"/>
    <property type="match status" value="1"/>
</dbReference>
<feature type="active site" description="Proton donor/acceptor" evidence="4">
    <location>
        <position position="81"/>
    </location>
</feature>
<evidence type="ECO:0000313" key="9">
    <source>
        <dbReference type="Proteomes" id="UP000178870"/>
    </source>
</evidence>
<dbReference type="CDD" id="cd01075">
    <property type="entry name" value="NAD_bind_Leu_Phe_Val_DH"/>
    <property type="match status" value="1"/>
</dbReference>
<dbReference type="InterPro" id="IPR006096">
    <property type="entry name" value="Glu/Leu/Phe/Val/Trp_DH_C"/>
</dbReference>
<evidence type="ECO:0000259" key="7">
    <source>
        <dbReference type="SMART" id="SM00839"/>
    </source>
</evidence>
<dbReference type="InterPro" id="IPR046346">
    <property type="entry name" value="Aminoacid_DH-like_N_sf"/>
</dbReference>
<dbReference type="Proteomes" id="UP000178870">
    <property type="component" value="Unassembled WGS sequence"/>
</dbReference>
<dbReference type="InterPro" id="IPR006095">
    <property type="entry name" value="Glu/Leu/Phe/Val/Trp_DH"/>
</dbReference>
<proteinExistence type="inferred from homology"/>
<dbReference type="SMART" id="SM00839">
    <property type="entry name" value="ELFV_dehydrog"/>
    <property type="match status" value="1"/>
</dbReference>
<gene>
    <name evidence="8" type="ORF">A2803_02850</name>
</gene>
<dbReference type="GO" id="GO:0016639">
    <property type="term" value="F:oxidoreductase activity, acting on the CH-NH2 group of donors, NAD or NADP as acceptor"/>
    <property type="evidence" value="ECO:0007669"/>
    <property type="project" value="InterPro"/>
</dbReference>
<accession>A0A1F7YXU3</accession>
<sequence length="351" mass="38387">MLNPSKLKAFDNHKLVIEINEPDTGLYGYIAIHNNNLGEAVGGTRMYPYATKRDALVDVLRLSKAMTYKCALAGMPHGGGKGVIIGDPKKDKSKVLLRAYAKKVDELKGAFHTGEDVGISEEDVQCMLTMCPYFIGKRGLAGDPSPYASLSTFYAMKAAIKRVFGESNMRGKSVAIKGVGKVGSELARLVYKSGAKVYISDIDPQATAFTKRMVPDAQVVEVEDINNFKVDIYSPCALGSEFTSKNCKRVKAKVICGAANNQLTKPSIGNCLYEKGIIYIPDYVANSGGLINVADELDAGGYNRKRVVERIKAVEKTIEHLFEMSEEVKEPLNIVADELARELFEHGHNHV</sequence>
<organism evidence="8 9">
    <name type="scientific">Candidatus Woesebacteria bacterium RIFCSPHIGHO2_01_FULL_44_21</name>
    <dbReference type="NCBI Taxonomy" id="1802503"/>
    <lineage>
        <taxon>Bacteria</taxon>
        <taxon>Candidatus Woeseibacteriota</taxon>
    </lineage>
</organism>
<evidence type="ECO:0000256" key="2">
    <source>
        <dbReference type="ARBA" id="ARBA00023002"/>
    </source>
</evidence>
<dbReference type="SUPFAM" id="SSF51735">
    <property type="entry name" value="NAD(P)-binding Rossmann-fold domains"/>
    <property type="match status" value="1"/>
</dbReference>
<evidence type="ECO:0000256" key="3">
    <source>
        <dbReference type="ARBA" id="ARBA00023027"/>
    </source>
</evidence>
<keyword evidence="3 5" id="KW-0520">NAD</keyword>